<sequence length="131" mass="14167">MAAPAAGRSQKTSAGNSMLYSFLLFIITLSLQQMYKEKLASSEVYTILGGFISSLLFLLALTFIGNWQETLNNRTGWGAVLLSGIIATIAASAVHRVCVTTCFIFSIGILYEVNKLSATVHQKAEVKKKAS</sequence>
<keyword evidence="8" id="KW-1185">Reference proteome</keyword>
<gene>
    <name evidence="7" type="ORF">GOP47_0012401</name>
</gene>
<name>A0A9D4ZGG1_ADICA</name>
<dbReference type="Proteomes" id="UP000886520">
    <property type="component" value="Chromosome 12"/>
</dbReference>
<comment type="subcellular location">
    <subcellularLocation>
        <location evidence="1">Membrane</location>
        <topology evidence="1">Multi-pass membrane protein</topology>
    </subcellularLocation>
</comment>
<keyword evidence="5 6" id="KW-0472">Membrane</keyword>
<evidence type="ECO:0000256" key="6">
    <source>
        <dbReference type="SAM" id="Phobius"/>
    </source>
</evidence>
<dbReference type="PANTHER" id="PTHR32001:SF1">
    <property type="entry name" value="KERATINOCYTE-ASSOCIATED PROTEIN 2"/>
    <property type="match status" value="1"/>
</dbReference>
<protein>
    <recommendedName>
        <fullName evidence="9">Dolichyl-diphosphooligosaccharide--protein glycosyltransferase subunit KCP2</fullName>
    </recommendedName>
</protein>
<reference evidence="7" key="1">
    <citation type="submission" date="2021-01" db="EMBL/GenBank/DDBJ databases">
        <title>Adiantum capillus-veneris genome.</title>
        <authorList>
            <person name="Fang Y."/>
            <person name="Liao Q."/>
        </authorList>
    </citation>
    <scope>NUCLEOTIDE SEQUENCE</scope>
    <source>
        <strain evidence="7">H3</strain>
        <tissue evidence="7">Leaf</tissue>
    </source>
</reference>
<dbReference type="OrthoDB" id="1111004at2759"/>
<dbReference type="PANTHER" id="PTHR32001">
    <property type="entry name" value="KERATINOCYTE-ASSOCIATED PROTEIN 2"/>
    <property type="match status" value="1"/>
</dbReference>
<feature type="transmembrane region" description="Helical" evidence="6">
    <location>
        <begin position="18"/>
        <end position="35"/>
    </location>
</feature>
<accession>A0A9D4ZGG1</accession>
<proteinExistence type="inferred from homology"/>
<comment type="similarity">
    <text evidence="2">Belongs to the KRTCAP2 family.</text>
</comment>
<evidence type="ECO:0000256" key="2">
    <source>
        <dbReference type="ARBA" id="ARBA00007279"/>
    </source>
</evidence>
<keyword evidence="4 6" id="KW-1133">Transmembrane helix</keyword>
<evidence type="ECO:0008006" key="9">
    <source>
        <dbReference type="Google" id="ProtNLM"/>
    </source>
</evidence>
<dbReference type="Pfam" id="PF09775">
    <property type="entry name" value="Keratin_assoc"/>
    <property type="match status" value="1"/>
</dbReference>
<feature type="transmembrane region" description="Helical" evidence="6">
    <location>
        <begin position="47"/>
        <end position="67"/>
    </location>
</feature>
<dbReference type="GO" id="GO:0016020">
    <property type="term" value="C:membrane"/>
    <property type="evidence" value="ECO:0007669"/>
    <property type="project" value="UniProtKB-SubCell"/>
</dbReference>
<evidence type="ECO:0000256" key="3">
    <source>
        <dbReference type="ARBA" id="ARBA00022692"/>
    </source>
</evidence>
<organism evidence="7 8">
    <name type="scientific">Adiantum capillus-veneris</name>
    <name type="common">Maidenhair fern</name>
    <dbReference type="NCBI Taxonomy" id="13818"/>
    <lineage>
        <taxon>Eukaryota</taxon>
        <taxon>Viridiplantae</taxon>
        <taxon>Streptophyta</taxon>
        <taxon>Embryophyta</taxon>
        <taxon>Tracheophyta</taxon>
        <taxon>Polypodiopsida</taxon>
        <taxon>Polypodiidae</taxon>
        <taxon>Polypodiales</taxon>
        <taxon>Pteridineae</taxon>
        <taxon>Pteridaceae</taxon>
        <taxon>Vittarioideae</taxon>
        <taxon>Adiantum</taxon>
    </lineage>
</organism>
<evidence type="ECO:0000256" key="1">
    <source>
        <dbReference type="ARBA" id="ARBA00004141"/>
    </source>
</evidence>
<evidence type="ECO:0000256" key="4">
    <source>
        <dbReference type="ARBA" id="ARBA00022989"/>
    </source>
</evidence>
<evidence type="ECO:0000313" key="7">
    <source>
        <dbReference type="EMBL" id="KAI5072295.1"/>
    </source>
</evidence>
<keyword evidence="3 6" id="KW-0812">Transmembrane</keyword>
<comment type="caution">
    <text evidence="7">The sequence shown here is derived from an EMBL/GenBank/DDBJ whole genome shotgun (WGS) entry which is preliminary data.</text>
</comment>
<dbReference type="EMBL" id="JABFUD020000012">
    <property type="protein sequence ID" value="KAI5072295.1"/>
    <property type="molecule type" value="Genomic_DNA"/>
</dbReference>
<evidence type="ECO:0000256" key="5">
    <source>
        <dbReference type="ARBA" id="ARBA00023136"/>
    </source>
</evidence>
<evidence type="ECO:0000313" key="8">
    <source>
        <dbReference type="Proteomes" id="UP000886520"/>
    </source>
</evidence>
<dbReference type="AlphaFoldDB" id="A0A9D4ZGG1"/>
<dbReference type="InterPro" id="IPR018614">
    <property type="entry name" value="KRTCAP2"/>
</dbReference>
<feature type="transmembrane region" description="Helical" evidence="6">
    <location>
        <begin position="79"/>
        <end position="111"/>
    </location>
</feature>